<keyword evidence="6 8" id="KW-0472">Membrane</keyword>
<dbReference type="EMBL" id="JAVXUP010000252">
    <property type="protein sequence ID" value="KAK3032860.1"/>
    <property type="molecule type" value="Genomic_DNA"/>
</dbReference>
<comment type="subcellular location">
    <subcellularLocation>
        <location evidence="1">Membrane</location>
        <topology evidence="1">Single-pass membrane protein</topology>
    </subcellularLocation>
</comment>
<evidence type="ECO:0000256" key="7">
    <source>
        <dbReference type="SAM" id="MobiDB-lite"/>
    </source>
</evidence>
<dbReference type="GO" id="GO:0016413">
    <property type="term" value="F:O-acetyltransferase activity"/>
    <property type="evidence" value="ECO:0007669"/>
    <property type="project" value="InterPro"/>
</dbReference>
<evidence type="ECO:0000313" key="12">
    <source>
        <dbReference type="Proteomes" id="UP001188597"/>
    </source>
</evidence>
<evidence type="ECO:0000259" key="9">
    <source>
        <dbReference type="Pfam" id="PF13839"/>
    </source>
</evidence>
<feature type="domain" description="Trichome birefringence-like N-terminal" evidence="10">
    <location>
        <begin position="117"/>
        <end position="170"/>
    </location>
</feature>
<protein>
    <recommendedName>
        <fullName evidence="13">Trichome birefringence-like N-terminal domain-containing protein</fullName>
    </recommendedName>
</protein>
<evidence type="ECO:0000259" key="10">
    <source>
        <dbReference type="Pfam" id="PF14416"/>
    </source>
</evidence>
<dbReference type="PANTHER" id="PTHR32285:SF11">
    <property type="entry name" value="PROTEIN TRICHOME BIREFRINGENCE-LIKE 34"/>
    <property type="match status" value="1"/>
</dbReference>
<feature type="region of interest" description="Disordered" evidence="7">
    <location>
        <begin position="601"/>
        <end position="634"/>
    </location>
</feature>
<dbReference type="GO" id="GO:0016020">
    <property type="term" value="C:membrane"/>
    <property type="evidence" value="ECO:0007669"/>
    <property type="project" value="UniProtKB-SubCell"/>
</dbReference>
<dbReference type="InterPro" id="IPR025846">
    <property type="entry name" value="TBL_N"/>
</dbReference>
<feature type="transmembrane region" description="Helical" evidence="8">
    <location>
        <begin position="21"/>
        <end position="39"/>
    </location>
</feature>
<dbReference type="Pfam" id="PF14416">
    <property type="entry name" value="PMR5N"/>
    <property type="match status" value="2"/>
</dbReference>
<dbReference type="PANTHER" id="PTHR32285">
    <property type="entry name" value="PROTEIN TRICHOME BIREFRINGENCE-LIKE 9-RELATED"/>
    <property type="match status" value="1"/>
</dbReference>
<keyword evidence="4" id="KW-0735">Signal-anchor</keyword>
<evidence type="ECO:0000256" key="2">
    <source>
        <dbReference type="ARBA" id="ARBA00007727"/>
    </source>
</evidence>
<feature type="domain" description="Trichome birefringence-like C-terminal" evidence="9">
    <location>
        <begin position="299"/>
        <end position="407"/>
    </location>
</feature>
<dbReference type="GO" id="GO:0005794">
    <property type="term" value="C:Golgi apparatus"/>
    <property type="evidence" value="ECO:0007669"/>
    <property type="project" value="TreeGrafter"/>
</dbReference>
<evidence type="ECO:0008006" key="13">
    <source>
        <dbReference type="Google" id="ProtNLM"/>
    </source>
</evidence>
<reference evidence="11" key="1">
    <citation type="submission" date="2022-12" db="EMBL/GenBank/DDBJ databases">
        <title>Draft genome assemblies for two species of Escallonia (Escalloniales).</title>
        <authorList>
            <person name="Chanderbali A."/>
            <person name="Dervinis C."/>
            <person name="Anghel I."/>
            <person name="Soltis D."/>
            <person name="Soltis P."/>
            <person name="Zapata F."/>
        </authorList>
    </citation>
    <scope>NUCLEOTIDE SEQUENCE</scope>
    <source>
        <strain evidence="11">UCBG64.0493</strain>
        <tissue evidence="11">Leaf</tissue>
    </source>
</reference>
<evidence type="ECO:0000256" key="6">
    <source>
        <dbReference type="ARBA" id="ARBA00023136"/>
    </source>
</evidence>
<dbReference type="InterPro" id="IPR029962">
    <property type="entry name" value="TBL"/>
</dbReference>
<comment type="caution">
    <text evidence="11">The sequence shown here is derived from an EMBL/GenBank/DDBJ whole genome shotgun (WGS) entry which is preliminary data.</text>
</comment>
<sequence>MPLLMGKKQPISVIRGSSHGCLISCLAMLFTVAIVYQTMDITTTTTPSQGGQNAREHYCDPADNTGKAEAAVREQHRATLQNATQGGGGRGAVYAPANGVASTAPLMDLTSSPLFKGCDVFSGAWVYDNESYPIYRDSECKFMHDDLACEKYGRKDLNYQHWRWQPHACSLPRFDAKALLDRLRRKRLVFVGDSVNRNQWVSMVCLLESAIPDPKSKFKHNNGSLYSFKATEYNASIDFYWAPLLVESSADNPSRHYSEDRIIRIDSIEKHARHWSGADILVFNSYAWWRLPTLKVFAQDWGMPSDQNCLNETDPVTHKEYHGSSTDPKLMRILEREINNLKSKGLEVQLLNITQLTEYRKDAHPAIYRKQWRPLPKQKLSNPSSYSDCTHWCLPGVPDVWNELLNAYILYNSLERVQNSQLAKQTQEKNSDKSSCIRSALVVTAVYPARDSSRHLADHETLKNPFPRCDLFSGKWVYDNKSQPLYKEQNCSFMVDGFACEKFGRKDLKYQYWRWQPNDCDFPALSLSLSLSLSLPRPLPPSLHICTCSPPSTHHSHLDPDDLRLRLTSRSSYGRKYTSVANPTFDPIEKNEEHVIRSGSCYRRDPPVEDSTNSSPEQIVPRYHSPKRSPHEGRIRIPIIRGHREGKDASQFLNASM</sequence>
<dbReference type="AlphaFoldDB" id="A0AA88WYN8"/>
<evidence type="ECO:0000256" key="8">
    <source>
        <dbReference type="SAM" id="Phobius"/>
    </source>
</evidence>
<evidence type="ECO:0000313" key="11">
    <source>
        <dbReference type="EMBL" id="KAK3032860.1"/>
    </source>
</evidence>
<organism evidence="11 12">
    <name type="scientific">Escallonia herrerae</name>
    <dbReference type="NCBI Taxonomy" id="1293975"/>
    <lineage>
        <taxon>Eukaryota</taxon>
        <taxon>Viridiplantae</taxon>
        <taxon>Streptophyta</taxon>
        <taxon>Embryophyta</taxon>
        <taxon>Tracheophyta</taxon>
        <taxon>Spermatophyta</taxon>
        <taxon>Magnoliopsida</taxon>
        <taxon>eudicotyledons</taxon>
        <taxon>Gunneridae</taxon>
        <taxon>Pentapetalae</taxon>
        <taxon>asterids</taxon>
        <taxon>campanulids</taxon>
        <taxon>Escalloniales</taxon>
        <taxon>Escalloniaceae</taxon>
        <taxon>Escallonia</taxon>
    </lineage>
</organism>
<keyword evidence="5 8" id="KW-1133">Transmembrane helix</keyword>
<feature type="domain" description="Trichome birefringence-like C-terminal" evidence="9">
    <location>
        <begin position="171"/>
        <end position="293"/>
    </location>
</feature>
<comment type="similarity">
    <text evidence="2">Belongs to the PC-esterase family. TBL subfamily.</text>
</comment>
<evidence type="ECO:0000256" key="1">
    <source>
        <dbReference type="ARBA" id="ARBA00004167"/>
    </source>
</evidence>
<dbReference type="Proteomes" id="UP001188597">
    <property type="component" value="Unassembled WGS sequence"/>
</dbReference>
<feature type="domain" description="Trichome birefringence-like N-terminal" evidence="10">
    <location>
        <begin position="468"/>
        <end position="521"/>
    </location>
</feature>
<evidence type="ECO:0000256" key="3">
    <source>
        <dbReference type="ARBA" id="ARBA00022692"/>
    </source>
</evidence>
<name>A0AA88WYN8_9ASTE</name>
<proteinExistence type="inferred from homology"/>
<dbReference type="InterPro" id="IPR026057">
    <property type="entry name" value="TBL_C"/>
</dbReference>
<gene>
    <name evidence="11" type="ORF">RJ639_037037</name>
</gene>
<evidence type="ECO:0000256" key="4">
    <source>
        <dbReference type="ARBA" id="ARBA00022968"/>
    </source>
</evidence>
<evidence type="ECO:0000256" key="5">
    <source>
        <dbReference type="ARBA" id="ARBA00022989"/>
    </source>
</evidence>
<feature type="region of interest" description="Disordered" evidence="7">
    <location>
        <begin position="44"/>
        <end position="66"/>
    </location>
</feature>
<keyword evidence="12" id="KW-1185">Reference proteome</keyword>
<accession>A0AA88WYN8</accession>
<keyword evidence="3 8" id="KW-0812">Transmembrane</keyword>
<dbReference type="Pfam" id="PF13839">
    <property type="entry name" value="PC-Esterase"/>
    <property type="match status" value="2"/>
</dbReference>